<name>B7VME1_VIBA3</name>
<dbReference type="PANTHER" id="PTHR38043">
    <property type="entry name" value="PROTEIN HEMX"/>
    <property type="match status" value="1"/>
</dbReference>
<dbReference type="EMBL" id="FM954972">
    <property type="protein sequence ID" value="CAV20332.1"/>
    <property type="molecule type" value="Genomic_DNA"/>
</dbReference>
<feature type="compositionally biased region" description="Basic and acidic residues" evidence="1">
    <location>
        <begin position="1"/>
        <end position="17"/>
    </location>
</feature>
<feature type="compositionally biased region" description="Basic and acidic residues" evidence="1">
    <location>
        <begin position="24"/>
        <end position="40"/>
    </location>
</feature>
<protein>
    <submittedName>
        <fullName evidence="3">Membrane protein HemX</fullName>
    </submittedName>
</protein>
<reference evidence="3 4" key="1">
    <citation type="submission" date="2009-02" db="EMBL/GenBank/DDBJ databases">
        <title>Vibrio splendidus str. LGP32 complete genome.</title>
        <authorList>
            <person name="Mazel D."/>
            <person name="Le Roux F."/>
        </authorList>
    </citation>
    <scope>NUCLEOTIDE SEQUENCE [LARGE SCALE GENOMIC DNA]</scope>
    <source>
        <strain evidence="3 4">LGP32</strain>
    </source>
</reference>
<keyword evidence="2" id="KW-0472">Membrane</keyword>
<dbReference type="HOGENOM" id="CLU_036381_1_2_6"/>
<evidence type="ECO:0000313" key="4">
    <source>
        <dbReference type="Proteomes" id="UP000009100"/>
    </source>
</evidence>
<evidence type="ECO:0000256" key="2">
    <source>
        <dbReference type="SAM" id="Phobius"/>
    </source>
</evidence>
<dbReference type="InterPro" id="IPR007470">
    <property type="entry name" value="HemX"/>
</dbReference>
<accession>B7VME1</accession>
<proteinExistence type="predicted"/>
<organism evidence="3 4">
    <name type="scientific">Vibrio atlanticus (strain LGP32)</name>
    <name type="common">Vibrio splendidus (strain Mel32)</name>
    <dbReference type="NCBI Taxonomy" id="575788"/>
    <lineage>
        <taxon>Bacteria</taxon>
        <taxon>Pseudomonadati</taxon>
        <taxon>Pseudomonadota</taxon>
        <taxon>Gammaproteobacteria</taxon>
        <taxon>Vibrionales</taxon>
        <taxon>Vibrionaceae</taxon>
        <taxon>Vibrio</taxon>
    </lineage>
</organism>
<dbReference type="Proteomes" id="UP000009100">
    <property type="component" value="Chromosome 1"/>
</dbReference>
<dbReference type="Pfam" id="PF04375">
    <property type="entry name" value="HemX"/>
    <property type="match status" value="1"/>
</dbReference>
<dbReference type="eggNOG" id="COG2959">
    <property type="taxonomic scope" value="Bacteria"/>
</dbReference>
<dbReference type="PANTHER" id="PTHR38043:SF1">
    <property type="entry name" value="PROTEIN HEMX"/>
    <property type="match status" value="1"/>
</dbReference>
<feature type="transmembrane region" description="Helical" evidence="2">
    <location>
        <begin position="74"/>
        <end position="93"/>
    </location>
</feature>
<keyword evidence="2" id="KW-1133">Transmembrane helix</keyword>
<keyword evidence="2" id="KW-0812">Transmembrane</keyword>
<evidence type="ECO:0000256" key="1">
    <source>
        <dbReference type="SAM" id="MobiDB-lite"/>
    </source>
</evidence>
<dbReference type="STRING" id="575788.VS_3054"/>
<dbReference type="PATRIC" id="fig|575788.5.peg.4242"/>
<dbReference type="AlphaFoldDB" id="B7VME1"/>
<gene>
    <name evidence="3" type="ordered locus">VS_3054</name>
</gene>
<feature type="compositionally biased region" description="Polar residues" evidence="1">
    <location>
        <begin position="43"/>
        <end position="52"/>
    </location>
</feature>
<sequence length="412" mass="46286">MTSKKNNEHIEPEKKQDTQPVVVENEKADSTETKQPEQKLDASASNTAQNEPPQAEHKEQIEKAEKQGKRGVKLGAIAIAISIIFSGGIAFQMQQKSAEYSTQIAALQAQLQNTQSAVNKDLQTIKQETIQEASHAVEKTQVVQSQQQKSIQSLQLAVADVKGRRPNDWLLAEADYLVKLAGRKLFLEHDAVSATKLMESADQRIAALNDPSLVSLRQSMTNDITKLRTIPLIDRDGLVLRITSLQQQVDTLPLANAILPEAAVVEKKAVSQDINDWQNNLMTSMKDFSENFITFRSRDGEVIPLLSPEPPPEQHFYLRENIKGKLETAIRAVYKEQGEVYSAALKTANEWSKSYLNQDNNSVIEFEKAIKQLSEQNISVKYPVKLESQNELSDVIRERLRREVTVMTTEEK</sequence>
<feature type="region of interest" description="Disordered" evidence="1">
    <location>
        <begin position="1"/>
        <end position="58"/>
    </location>
</feature>
<evidence type="ECO:0000313" key="3">
    <source>
        <dbReference type="EMBL" id="CAV20332.1"/>
    </source>
</evidence>
<dbReference type="KEGG" id="vsp:VS_3054"/>